<gene>
    <name evidence="2" type="ORF">HDA36_003755</name>
</gene>
<keyword evidence="3" id="KW-1185">Reference proteome</keyword>
<name>A0A7W8QQC3_9ACTN</name>
<dbReference type="RefSeq" id="WP_184393623.1">
    <property type="nucleotide sequence ID" value="NZ_BAAAJD010000189.1"/>
</dbReference>
<feature type="region of interest" description="Disordered" evidence="1">
    <location>
        <begin position="58"/>
        <end position="91"/>
    </location>
</feature>
<organism evidence="2 3">
    <name type="scientific">Nocardiopsis composta</name>
    <dbReference type="NCBI Taxonomy" id="157465"/>
    <lineage>
        <taxon>Bacteria</taxon>
        <taxon>Bacillati</taxon>
        <taxon>Actinomycetota</taxon>
        <taxon>Actinomycetes</taxon>
        <taxon>Streptosporangiales</taxon>
        <taxon>Nocardiopsidaceae</taxon>
        <taxon>Nocardiopsis</taxon>
    </lineage>
</organism>
<evidence type="ECO:0000313" key="2">
    <source>
        <dbReference type="EMBL" id="MBB5433671.1"/>
    </source>
</evidence>
<evidence type="ECO:0000256" key="1">
    <source>
        <dbReference type="SAM" id="MobiDB-lite"/>
    </source>
</evidence>
<dbReference type="AlphaFoldDB" id="A0A7W8QQC3"/>
<comment type="caution">
    <text evidence="2">The sequence shown here is derived from an EMBL/GenBank/DDBJ whole genome shotgun (WGS) entry which is preliminary data.</text>
</comment>
<dbReference type="Proteomes" id="UP000572635">
    <property type="component" value="Unassembled WGS sequence"/>
</dbReference>
<evidence type="ECO:0000313" key="3">
    <source>
        <dbReference type="Proteomes" id="UP000572635"/>
    </source>
</evidence>
<protein>
    <submittedName>
        <fullName evidence="2">Uncharacterized protein</fullName>
    </submittedName>
</protein>
<sequence length="91" mass="9611">MTMMTQTWPMRHWPMKALSDMTAEELLAALERLSAAAPNDAALAKALRGELVRAALEEEAGVTPDRSGSLPASAPRPGSRPRTRPGTAGTG</sequence>
<dbReference type="EMBL" id="JACHDB010000001">
    <property type="protein sequence ID" value="MBB5433671.1"/>
    <property type="molecule type" value="Genomic_DNA"/>
</dbReference>
<proteinExistence type="predicted"/>
<reference evidence="2 3" key="1">
    <citation type="submission" date="2020-08" db="EMBL/GenBank/DDBJ databases">
        <title>Sequencing the genomes of 1000 actinobacteria strains.</title>
        <authorList>
            <person name="Klenk H.-P."/>
        </authorList>
    </citation>
    <scope>NUCLEOTIDE SEQUENCE [LARGE SCALE GENOMIC DNA]</scope>
    <source>
        <strain evidence="2 3">DSM 44551</strain>
    </source>
</reference>
<accession>A0A7W8QQC3</accession>
<feature type="compositionally biased region" description="Low complexity" evidence="1">
    <location>
        <begin position="66"/>
        <end position="77"/>
    </location>
</feature>